<reference evidence="1" key="1">
    <citation type="journal article" date="2014" name="Genome Biol. Evol.">
        <title>Pangenome evidence for extensive interdomain horizontal transfer affecting lineage core and shell genes in uncultured planktonic thaumarchaeota and euryarchaeota.</title>
        <authorList>
            <person name="Deschamps P."/>
            <person name="Zivanovic Y."/>
            <person name="Moreira D."/>
            <person name="Rodriguez-Valera F."/>
            <person name="Lopez-Garcia P."/>
        </authorList>
    </citation>
    <scope>NUCLEOTIDE SEQUENCE</scope>
</reference>
<dbReference type="AlphaFoldDB" id="A0A075H447"/>
<accession>A0A075H447</accession>
<proteinExistence type="predicted"/>
<protein>
    <submittedName>
        <fullName evidence="1">Uncharacterized protein</fullName>
    </submittedName>
</protein>
<name>A0A075H447_9EURY</name>
<sequence length="92" mass="10730">MHYYSLDSQRTQRAKYSECDFAAIRNQYAAEHGKRSGSRRMSNAESHQYTSRRYRFSVFIRPLSTNSLASSSDIPPYSEQIPIRVEWTSLAM</sequence>
<dbReference type="EMBL" id="KF900857">
    <property type="protein sequence ID" value="AIF09297.1"/>
    <property type="molecule type" value="Genomic_DNA"/>
</dbReference>
<evidence type="ECO:0000313" key="1">
    <source>
        <dbReference type="EMBL" id="AIF09297.1"/>
    </source>
</evidence>
<organism evidence="1">
    <name type="scientific">uncultured marine group II/III euryarchaeote KM3_35_G08</name>
    <dbReference type="NCBI Taxonomy" id="1456438"/>
    <lineage>
        <taxon>Archaea</taxon>
        <taxon>Methanobacteriati</taxon>
        <taxon>Methanobacteriota</taxon>
        <taxon>environmental samples</taxon>
    </lineage>
</organism>